<dbReference type="Pfam" id="PF02074">
    <property type="entry name" value="Peptidase_M32"/>
    <property type="match status" value="1"/>
</dbReference>
<protein>
    <recommendedName>
        <fullName evidence="1">Metal-dependent carboxypeptidase</fullName>
        <ecNumber evidence="1">3.4.17.19</ecNumber>
    </recommendedName>
</protein>
<evidence type="ECO:0000313" key="3">
    <source>
        <dbReference type="Proteomes" id="UP000738431"/>
    </source>
</evidence>
<keyword evidence="1 2" id="KW-0121">Carboxypeptidase</keyword>
<dbReference type="InterPro" id="IPR001333">
    <property type="entry name" value="Peptidase_M32_Taq"/>
</dbReference>
<dbReference type="CDD" id="cd06460">
    <property type="entry name" value="M32_Taq"/>
    <property type="match status" value="1"/>
</dbReference>
<dbReference type="PANTHER" id="PTHR34217">
    <property type="entry name" value="METAL-DEPENDENT CARBOXYPEPTIDASE"/>
    <property type="match status" value="1"/>
</dbReference>
<reference evidence="2 3" key="1">
    <citation type="submission" date="2021-08" db="EMBL/GenBank/DDBJ databases">
        <authorList>
            <person name="Zhang D."/>
            <person name="Zhang A."/>
            <person name="Wang L."/>
        </authorList>
    </citation>
    <scope>NUCLEOTIDE SEQUENCE [LARGE SCALE GENOMIC DNA]</scope>
    <source>
        <strain evidence="2 3">WL0086</strain>
    </source>
</reference>
<dbReference type="Proteomes" id="UP000738431">
    <property type="component" value="Chromosome"/>
</dbReference>
<comment type="function">
    <text evidence="1">Broad specificity carboxypetidase that releases amino acids sequentially from the C-terminus, including neutral, aromatic, polar and basic residues.</text>
</comment>
<dbReference type="SUPFAM" id="SSF55486">
    <property type="entry name" value="Metalloproteases ('zincins'), catalytic domain"/>
    <property type="match status" value="1"/>
</dbReference>
<evidence type="ECO:0000256" key="1">
    <source>
        <dbReference type="PIRNR" id="PIRNR006615"/>
    </source>
</evidence>
<keyword evidence="1" id="KW-0479">Metal-binding</keyword>
<accession>A0ABZ1CAM1</accession>
<dbReference type="PANTHER" id="PTHR34217:SF1">
    <property type="entry name" value="CARBOXYPEPTIDASE 1"/>
    <property type="match status" value="1"/>
</dbReference>
<comment type="similarity">
    <text evidence="1">Belongs to the peptidase M32 family.</text>
</comment>
<dbReference type="PROSITE" id="PS52034">
    <property type="entry name" value="PEPTIDASE_M32"/>
    <property type="match status" value="1"/>
</dbReference>
<reference evidence="2 3" key="2">
    <citation type="submission" date="2023-12" db="EMBL/GenBank/DDBJ databases">
        <title>Description of an unclassified Opitutus bacterium of Verrucomicrobiota.</title>
        <authorList>
            <person name="Zhang D.-F."/>
        </authorList>
    </citation>
    <scope>NUCLEOTIDE SEQUENCE [LARGE SCALE GENOMIC DNA]</scope>
    <source>
        <strain evidence="2 3">WL0086</strain>
    </source>
</reference>
<name>A0ABZ1CAM1_9BACT</name>
<proteinExistence type="inferred from homology"/>
<organism evidence="2 3">
    <name type="scientific">Actomonas aquatica</name>
    <dbReference type="NCBI Taxonomy" id="2866162"/>
    <lineage>
        <taxon>Bacteria</taxon>
        <taxon>Pseudomonadati</taxon>
        <taxon>Verrucomicrobiota</taxon>
        <taxon>Opitutia</taxon>
        <taxon>Opitutales</taxon>
        <taxon>Opitutaceae</taxon>
        <taxon>Actomonas</taxon>
    </lineage>
</organism>
<dbReference type="PRINTS" id="PR00998">
    <property type="entry name" value="CRBOXYPTASET"/>
</dbReference>
<dbReference type="EC" id="3.4.17.19" evidence="1"/>
<keyword evidence="3" id="KW-1185">Reference proteome</keyword>
<comment type="catalytic activity">
    <reaction evidence="1">
        <text>Release of a C-terminal amino acid with broad specificity, except for -Pro.</text>
        <dbReference type="EC" id="3.4.17.19"/>
    </reaction>
</comment>
<dbReference type="EMBL" id="CP139781">
    <property type="protein sequence ID" value="WRQ88723.1"/>
    <property type="molecule type" value="Genomic_DNA"/>
</dbReference>
<keyword evidence="1" id="KW-0482">Metalloprotease</keyword>
<dbReference type="PIRSF" id="PIRSF006615">
    <property type="entry name" value="Zn_crbxpep_Taq"/>
    <property type="match status" value="1"/>
</dbReference>
<keyword evidence="1" id="KW-0645">Protease</keyword>
<dbReference type="RefSeq" id="WP_221031823.1">
    <property type="nucleotide sequence ID" value="NZ_CP139781.1"/>
</dbReference>
<gene>
    <name evidence="2" type="ORF">K1X11_004855</name>
</gene>
<sequence length="497" mass="55471">MPAAYDSLLTHLHKVHHLNSVLGLLGWDEQVNLPPDSSDLRGEQMAVMAELAHAASSAPAIGEALAELESDLDSLNDAQRVVVRAARRDYDRVTKLPSEFVTEKAKHCSASYHAWHKAKEADDFASYAPYLEKHLELAKREAAYLGWGDRPYDYAIDQHDPGLDAATITKLFAELSEGLVPLVQRIAASPVQAKPERLRGFPVEAQAAFLREVTERIGFNYRRGRIDVSPHPFCEGSGADIRMTTRYEADLPLSSLFGSIHETGHGLYEQGLPLEHHATALGQHAGMAMHESQSRMWENQVGRGRPFWMFFEQQFRARFGAQLEGISSDELLLAINAVAPTLVRVEADEVYYNLHIILRFELEQRLFSGELAVADLPAAWNERCEALLGQRPTNDAEGVLQDVHWSGGAFGYFPSYCLGNMIAAQLWDAVRGAMPDLEADFARGEFGRLLGWLRENVHAHGKRYSALELVEKVTGKPLSPQPLLAYLEDRYASLYQV</sequence>
<dbReference type="GO" id="GO:0004180">
    <property type="term" value="F:carboxypeptidase activity"/>
    <property type="evidence" value="ECO:0007669"/>
    <property type="project" value="UniProtKB-KW"/>
</dbReference>
<keyword evidence="1 2" id="KW-0378">Hydrolase</keyword>
<dbReference type="Gene3D" id="1.10.1370.30">
    <property type="match status" value="1"/>
</dbReference>
<evidence type="ECO:0000313" key="2">
    <source>
        <dbReference type="EMBL" id="WRQ88723.1"/>
    </source>
</evidence>